<dbReference type="SUPFAM" id="SSF82649">
    <property type="entry name" value="SufE/NifU"/>
    <property type="match status" value="1"/>
</dbReference>
<sequence>MTIDELIDDFAYLEDWEDRYRYVIELGKDLEPLADEDHSDANKVKGCVSQVWLRTDVSKGDDGTPVLHFTGDSDAHIVRGLIAIVLTLYSDRPAREIVATGPDDTFSKIGLDEHLSPQRSNGLHAMVQRIQNDAASALSDAGLAPA</sequence>
<name>A0A845QBA2_9HYPH</name>
<dbReference type="InterPro" id="IPR003808">
    <property type="entry name" value="Fe-S_metab-assoc_dom"/>
</dbReference>
<dbReference type="Gene3D" id="3.90.1010.10">
    <property type="match status" value="1"/>
</dbReference>
<dbReference type="PANTHER" id="PTHR43597:SF5">
    <property type="entry name" value="SUFE-LIKE PROTEIN 2, CHLOROPLASTIC"/>
    <property type="match status" value="1"/>
</dbReference>
<dbReference type="RefSeq" id="WP_036263994.1">
    <property type="nucleotide sequence ID" value="NZ_BMHN01000001.1"/>
</dbReference>
<dbReference type="GeneID" id="300656474"/>
<keyword evidence="4" id="KW-1185">Reference proteome</keyword>
<proteinExistence type="inferred from homology"/>
<feature type="domain" description="Fe-S metabolism associated" evidence="2">
    <location>
        <begin position="8"/>
        <end position="132"/>
    </location>
</feature>
<evidence type="ECO:0000313" key="4">
    <source>
        <dbReference type="Proteomes" id="UP000470384"/>
    </source>
</evidence>
<accession>A0A845QBA2</accession>
<protein>
    <submittedName>
        <fullName evidence="3">Cysteine desulfuration protein SufE</fullName>
    </submittedName>
</protein>
<dbReference type="OrthoDB" id="9799320at2"/>
<evidence type="ECO:0000259" key="2">
    <source>
        <dbReference type="Pfam" id="PF02657"/>
    </source>
</evidence>
<dbReference type="PANTHER" id="PTHR43597">
    <property type="entry name" value="SULFUR ACCEPTOR PROTEIN CSDE"/>
    <property type="match status" value="1"/>
</dbReference>
<comment type="caution">
    <text evidence="3">The sequence shown here is derived from an EMBL/GenBank/DDBJ whole genome shotgun (WGS) entry which is preliminary data.</text>
</comment>
<gene>
    <name evidence="3" type="ORF">GTQ45_06310</name>
</gene>
<dbReference type="Pfam" id="PF02657">
    <property type="entry name" value="SufE"/>
    <property type="match status" value="1"/>
</dbReference>
<dbReference type="EMBL" id="WXYQ01000005">
    <property type="protein sequence ID" value="NBG95341.1"/>
    <property type="molecule type" value="Genomic_DNA"/>
</dbReference>
<evidence type="ECO:0000256" key="1">
    <source>
        <dbReference type="ARBA" id="ARBA00010282"/>
    </source>
</evidence>
<comment type="similarity">
    <text evidence="1">Belongs to the SufE family.</text>
</comment>
<dbReference type="Proteomes" id="UP000470384">
    <property type="component" value="Unassembled WGS sequence"/>
</dbReference>
<organism evidence="3 4">
    <name type="scientific">Pyruvatibacter mobilis</name>
    <dbReference type="NCBI Taxonomy" id="1712261"/>
    <lineage>
        <taxon>Bacteria</taxon>
        <taxon>Pseudomonadati</taxon>
        <taxon>Pseudomonadota</taxon>
        <taxon>Alphaproteobacteria</taxon>
        <taxon>Hyphomicrobiales</taxon>
        <taxon>Parvibaculaceae</taxon>
        <taxon>Pyruvatibacter</taxon>
    </lineage>
</organism>
<dbReference type="AlphaFoldDB" id="A0A845QBA2"/>
<evidence type="ECO:0000313" key="3">
    <source>
        <dbReference type="EMBL" id="NBG95341.1"/>
    </source>
</evidence>
<reference evidence="3 4" key="1">
    <citation type="journal article" date="2016" name="Int. J. Syst. Evol. Microbiol.">
        <title>Pyruvatibacter mobilis gen. nov., sp. nov., a marine bacterium from the culture broth of Picochlorum sp. 122.</title>
        <authorList>
            <person name="Wang G."/>
            <person name="Tang M."/>
            <person name="Wu H."/>
            <person name="Dai S."/>
            <person name="Li T."/>
            <person name="Chen C."/>
            <person name="He H."/>
            <person name="Fan J."/>
            <person name="Xiang W."/>
            <person name="Li X."/>
        </authorList>
    </citation>
    <scope>NUCLEOTIDE SEQUENCE [LARGE SCALE GENOMIC DNA]</scope>
    <source>
        <strain evidence="3 4">GYP-11</strain>
    </source>
</reference>